<organism evidence="3 4">
    <name type="scientific">Fodinibius halophilus</name>
    <dbReference type="NCBI Taxonomy" id="1736908"/>
    <lineage>
        <taxon>Bacteria</taxon>
        <taxon>Pseudomonadati</taxon>
        <taxon>Balneolota</taxon>
        <taxon>Balneolia</taxon>
        <taxon>Balneolales</taxon>
        <taxon>Balneolaceae</taxon>
        <taxon>Fodinibius</taxon>
    </lineage>
</organism>
<dbReference type="SUPFAM" id="SSF55785">
    <property type="entry name" value="PYP-like sensor domain (PAS domain)"/>
    <property type="match status" value="3"/>
</dbReference>
<name>A0A6M1T238_9BACT</name>
<dbReference type="CDD" id="cd00130">
    <property type="entry name" value="PAS"/>
    <property type="match status" value="2"/>
</dbReference>
<dbReference type="NCBIfam" id="TIGR00229">
    <property type="entry name" value="sensory_box"/>
    <property type="match status" value="3"/>
</dbReference>
<dbReference type="Gene3D" id="3.30.450.20">
    <property type="entry name" value="PAS domain"/>
    <property type="match status" value="4"/>
</dbReference>
<reference evidence="3 4" key="1">
    <citation type="submission" date="2020-02" db="EMBL/GenBank/DDBJ databases">
        <title>Aliifodinibius halophilus 2W32, complete genome.</title>
        <authorList>
            <person name="Li Y."/>
            <person name="Wu S."/>
        </authorList>
    </citation>
    <scope>NUCLEOTIDE SEQUENCE [LARGE SCALE GENOMIC DNA]</scope>
    <source>
        <strain evidence="3 4">2W32</strain>
    </source>
</reference>
<dbReference type="AlphaFoldDB" id="A0A6M1T238"/>
<dbReference type="InterPro" id="IPR000014">
    <property type="entry name" value="PAS"/>
</dbReference>
<accession>A0A6M1T238</accession>
<dbReference type="RefSeq" id="WP_165265887.1">
    <property type="nucleotide sequence ID" value="NZ_JAALLS010000002.1"/>
</dbReference>
<keyword evidence="4" id="KW-1185">Reference proteome</keyword>
<sequence length="692" mass="78759">MNELERGALWGSWELNIATDTFRCSSKAAHILGLSSGRGLDKEELSAHIPSGERNKFETVIDNAAKKGTLDTELRIEEKDSSFRYIKLQAELVGADANQQKRLVGTVHELLSPEAEVKLDKSLSNSMIDGYLLISMNKNEILDVNPAYCQMVGYTADELIGKKINNLDLVVNQEDFKRRTKKIIKQGGGRFRTRHQHKSGKAIHLEVSITILEKRGTTFVMAFMTDITDRITTKQKLEESEERWHRLVENVPQGIVISVDGRLQYLNQAASNLVEVADREKLLGEQMVNFADGKYKERLRSRQEKIKEVEKLPPADFEIPVEGDDKKVIRTYPVTIKYKGQDAILAVLNDITTLKKKQEELRQGEKKWRHLVKKNPQPVQIVQAGKIVFINQAGASLYGAESPDELIERSAFDFTHPNNIDLVKERRRKFEEGLPVENEQEQKIIDLDGNEKHVLIHSIATIYQDKPAIQTVLFDLTEREREQQRIRSSLKEKETMLKEIHHRIKNNLSVISGLLELQAMNTEEEATLNTLRDSQQRIHSMAMIHEKLYQSEALADIGFDTYLKELVESISQTYNTSNRNIDISYDLESTSLDLDHAIPCSLIVNEIIVNCYKHAFDGKKNGKIMVSSEVKGSELVIRIKDNGDGLPEDFALEQQQSLGMTLIQTLTQQLDGTLNFYSNNDQGTTVELCFEK</sequence>
<dbReference type="InterPro" id="IPR005467">
    <property type="entry name" value="His_kinase_dom"/>
</dbReference>
<dbReference type="SMART" id="SM00091">
    <property type="entry name" value="PAS"/>
    <property type="match status" value="3"/>
</dbReference>
<dbReference type="Pfam" id="PF02518">
    <property type="entry name" value="HATPase_c"/>
    <property type="match status" value="1"/>
</dbReference>
<gene>
    <name evidence="3" type="ORF">G3569_02870</name>
</gene>
<evidence type="ECO:0000259" key="2">
    <source>
        <dbReference type="PROSITE" id="PS50112"/>
    </source>
</evidence>
<dbReference type="PANTHER" id="PTHR43065">
    <property type="entry name" value="SENSOR HISTIDINE KINASE"/>
    <property type="match status" value="1"/>
</dbReference>
<dbReference type="Gene3D" id="3.30.565.10">
    <property type="entry name" value="Histidine kinase-like ATPase, C-terminal domain"/>
    <property type="match status" value="1"/>
</dbReference>
<dbReference type="SMART" id="SM00086">
    <property type="entry name" value="PAC"/>
    <property type="match status" value="3"/>
</dbReference>
<feature type="domain" description="Histidine kinase" evidence="1">
    <location>
        <begin position="499"/>
        <end position="692"/>
    </location>
</feature>
<protein>
    <submittedName>
        <fullName evidence="3">PAS domain S-box protein</fullName>
    </submittedName>
</protein>
<dbReference type="Pfam" id="PF07568">
    <property type="entry name" value="HisKA_2"/>
    <property type="match status" value="1"/>
</dbReference>
<feature type="domain" description="PAS" evidence="2">
    <location>
        <begin position="115"/>
        <end position="175"/>
    </location>
</feature>
<dbReference type="PROSITE" id="PS50112">
    <property type="entry name" value="PAS"/>
    <property type="match status" value="1"/>
</dbReference>
<proteinExistence type="predicted"/>
<dbReference type="SUPFAM" id="SSF55874">
    <property type="entry name" value="ATPase domain of HSP90 chaperone/DNA topoisomerase II/histidine kinase"/>
    <property type="match status" value="1"/>
</dbReference>
<evidence type="ECO:0000313" key="4">
    <source>
        <dbReference type="Proteomes" id="UP000479132"/>
    </source>
</evidence>
<dbReference type="Pfam" id="PF13188">
    <property type="entry name" value="PAS_8"/>
    <property type="match status" value="1"/>
</dbReference>
<dbReference type="InterPro" id="IPR036890">
    <property type="entry name" value="HATPase_C_sf"/>
</dbReference>
<dbReference type="SMART" id="SM00387">
    <property type="entry name" value="HATPase_c"/>
    <property type="match status" value="1"/>
</dbReference>
<dbReference type="InterPro" id="IPR035965">
    <property type="entry name" value="PAS-like_dom_sf"/>
</dbReference>
<dbReference type="InterPro" id="IPR003594">
    <property type="entry name" value="HATPase_dom"/>
</dbReference>
<dbReference type="EMBL" id="JAALLS010000002">
    <property type="protein sequence ID" value="NGP87285.1"/>
    <property type="molecule type" value="Genomic_DNA"/>
</dbReference>
<evidence type="ECO:0000259" key="1">
    <source>
        <dbReference type="PROSITE" id="PS50109"/>
    </source>
</evidence>
<dbReference type="InterPro" id="IPR011495">
    <property type="entry name" value="Sig_transdc_His_kin_sub2_dim/P"/>
</dbReference>
<dbReference type="InterPro" id="IPR001610">
    <property type="entry name" value="PAC"/>
</dbReference>
<dbReference type="PANTHER" id="PTHR43065:SF23">
    <property type="entry name" value="SENSOR HISTIDINE KINASE PDTAS"/>
    <property type="match status" value="1"/>
</dbReference>
<dbReference type="PROSITE" id="PS50109">
    <property type="entry name" value="HIS_KIN"/>
    <property type="match status" value="1"/>
</dbReference>
<evidence type="ECO:0000313" key="3">
    <source>
        <dbReference type="EMBL" id="NGP87285.1"/>
    </source>
</evidence>
<dbReference type="Pfam" id="PF13426">
    <property type="entry name" value="PAS_9"/>
    <property type="match status" value="2"/>
</dbReference>
<comment type="caution">
    <text evidence="3">The sequence shown here is derived from an EMBL/GenBank/DDBJ whole genome shotgun (WGS) entry which is preliminary data.</text>
</comment>
<dbReference type="Proteomes" id="UP000479132">
    <property type="component" value="Unassembled WGS sequence"/>
</dbReference>